<gene>
    <name evidence="1" type="ORF">HLH13_00515</name>
</gene>
<keyword evidence="2" id="KW-1185">Reference proteome</keyword>
<evidence type="ECO:0000313" key="2">
    <source>
        <dbReference type="Proteomes" id="UP000546536"/>
    </source>
</evidence>
<proteinExistence type="predicted"/>
<protein>
    <submittedName>
        <fullName evidence="1">Uncharacterized protein</fullName>
    </submittedName>
</protein>
<name>A0ABX1UYZ4_9GAMM</name>
<sequence length="325" mass="36272">MTDKIIVQYYEFGLKTRGEKLKLPPIDHVNIYDTFTLLKKNLNNLTQEYSYKNGTYSTTIEYLEITSTKIDIVFGYYDGLAPDRTLRDKVTGANAVQKRGKNQSVKHLCHCVIKLDPNHPLLAVMGVEHVIGMPTSILGKTLNWYLRQLKKISPNSEGVFQATNPDNANNPDGSPDIHKFNVISSFYPIAGELLTEAIKSGRLNKIRLKGKVTSNLNDPNQRLTRLSAALDFGITPLTANDTPQGYMRSLIDTAMGNKLNLDDITTFAIIENEAGGEQTIPLDSANSLNSAFVLKKAFDPTNGRIAHSDNTQINHVFLSEVWRLF</sequence>
<organism evidence="1 2">
    <name type="scientific">Acinetobacter terrae</name>
    <dbReference type="NCBI Taxonomy" id="2731247"/>
    <lineage>
        <taxon>Bacteria</taxon>
        <taxon>Pseudomonadati</taxon>
        <taxon>Pseudomonadota</taxon>
        <taxon>Gammaproteobacteria</taxon>
        <taxon>Moraxellales</taxon>
        <taxon>Moraxellaceae</taxon>
        <taxon>Acinetobacter</taxon>
        <taxon>Acinetobacter Taxon 24</taxon>
    </lineage>
</organism>
<dbReference type="EMBL" id="JABERG010000001">
    <property type="protein sequence ID" value="NNH86217.1"/>
    <property type="molecule type" value="Genomic_DNA"/>
</dbReference>
<dbReference type="Proteomes" id="UP000546536">
    <property type="component" value="Unassembled WGS sequence"/>
</dbReference>
<reference evidence="1 2" key="1">
    <citation type="submission" date="2020-04" db="EMBL/GenBank/DDBJ databases">
        <title>Acinetobacter Taxon 24.</title>
        <authorList>
            <person name="Nemec A."/>
            <person name="Radolfova-Krizova L."/>
            <person name="Higgins P.G."/>
            <person name="Spanelova P."/>
        </authorList>
    </citation>
    <scope>NUCLEOTIDE SEQUENCE [LARGE SCALE GENOMIC DNA]</scope>
    <source>
        <strain evidence="1 2">ANC 4279</strain>
    </source>
</reference>
<evidence type="ECO:0000313" key="1">
    <source>
        <dbReference type="EMBL" id="NNH86217.1"/>
    </source>
</evidence>
<dbReference type="RefSeq" id="WP_171543481.1">
    <property type="nucleotide sequence ID" value="NZ_JABERG010000001.1"/>
</dbReference>
<comment type="caution">
    <text evidence="1">The sequence shown here is derived from an EMBL/GenBank/DDBJ whole genome shotgun (WGS) entry which is preliminary data.</text>
</comment>
<accession>A0ABX1UYZ4</accession>